<dbReference type="PRINTS" id="PR00507">
    <property type="entry name" value="N12N6MTFRASE"/>
</dbReference>
<keyword evidence="1" id="KW-0680">Restriction system</keyword>
<evidence type="ECO:0000256" key="1">
    <source>
        <dbReference type="ARBA" id="ARBA00022747"/>
    </source>
</evidence>
<dbReference type="GO" id="GO:0032259">
    <property type="term" value="P:methylation"/>
    <property type="evidence" value="ECO:0007669"/>
    <property type="project" value="UniProtKB-KW"/>
</dbReference>
<dbReference type="SUPFAM" id="SSF53335">
    <property type="entry name" value="S-adenosyl-L-methionine-dependent methyltransferases"/>
    <property type="match status" value="1"/>
</dbReference>
<dbReference type="PANTHER" id="PTHR42998:SF1">
    <property type="entry name" value="TYPE I RESTRICTION ENZYME HINDI METHYLASE SUBUNIT"/>
    <property type="match status" value="1"/>
</dbReference>
<evidence type="ECO:0000256" key="2">
    <source>
        <dbReference type="SAM" id="MobiDB-lite"/>
    </source>
</evidence>
<dbReference type="InterPro" id="IPR052916">
    <property type="entry name" value="Type-I_RE_MTase_Subunit"/>
</dbReference>
<evidence type="ECO:0000259" key="3">
    <source>
        <dbReference type="Pfam" id="PF02384"/>
    </source>
</evidence>
<dbReference type="Gene3D" id="3.40.50.150">
    <property type="entry name" value="Vaccinia Virus protein VP39"/>
    <property type="match status" value="1"/>
</dbReference>
<keyword evidence="4" id="KW-0808">Transferase</keyword>
<dbReference type="InterPro" id="IPR029063">
    <property type="entry name" value="SAM-dependent_MTases_sf"/>
</dbReference>
<gene>
    <name evidence="4" type="ORF">JK363_03250</name>
</gene>
<dbReference type="GO" id="GO:0008168">
    <property type="term" value="F:methyltransferase activity"/>
    <property type="evidence" value="ECO:0007669"/>
    <property type="project" value="UniProtKB-KW"/>
</dbReference>
<dbReference type="PROSITE" id="PS00092">
    <property type="entry name" value="N6_MTASE"/>
    <property type="match status" value="1"/>
</dbReference>
<accession>A0ABS1N757</accession>
<keyword evidence="5" id="KW-1185">Reference proteome</keyword>
<name>A0ABS1N757_9ACTN</name>
<feature type="domain" description="DNA methylase adenine-specific" evidence="3">
    <location>
        <begin position="149"/>
        <end position="465"/>
    </location>
</feature>
<proteinExistence type="predicted"/>
<protein>
    <submittedName>
        <fullName evidence="4">N-6 DNA methylase</fullName>
    </submittedName>
</protein>
<dbReference type="Pfam" id="PF02384">
    <property type="entry name" value="N6_Mtase"/>
    <property type="match status" value="1"/>
</dbReference>
<reference evidence="4 5" key="1">
    <citation type="submission" date="2021-01" db="EMBL/GenBank/DDBJ databases">
        <title>WGS of actinomycetes isolated from Thailand.</title>
        <authorList>
            <person name="Thawai C."/>
        </authorList>
    </citation>
    <scope>NUCLEOTIDE SEQUENCE [LARGE SCALE GENOMIC DNA]</scope>
    <source>
        <strain evidence="4 5">CA1R205</strain>
    </source>
</reference>
<organism evidence="4 5">
    <name type="scientific">Streptomyces coffeae</name>
    <dbReference type="NCBI Taxonomy" id="621382"/>
    <lineage>
        <taxon>Bacteria</taxon>
        <taxon>Bacillati</taxon>
        <taxon>Actinomycetota</taxon>
        <taxon>Actinomycetes</taxon>
        <taxon>Kitasatosporales</taxon>
        <taxon>Streptomycetaceae</taxon>
        <taxon>Streptomyces</taxon>
    </lineage>
</organism>
<evidence type="ECO:0000313" key="5">
    <source>
        <dbReference type="Proteomes" id="UP000634229"/>
    </source>
</evidence>
<dbReference type="PANTHER" id="PTHR42998">
    <property type="entry name" value="TYPE I RESTRICTION ENZYME HINDVIIP M PROTEIN-RELATED"/>
    <property type="match status" value="1"/>
</dbReference>
<comment type="caution">
    <text evidence="4">The sequence shown here is derived from an EMBL/GenBank/DDBJ whole genome shotgun (WGS) entry which is preliminary data.</text>
</comment>
<dbReference type="Proteomes" id="UP000634229">
    <property type="component" value="Unassembled WGS sequence"/>
</dbReference>
<keyword evidence="4" id="KW-0489">Methyltransferase</keyword>
<sequence>MNVSDRQPVRQRARTPGGKREAGQDAVPVQVRRLTRSISGRMNAQDACRVVVGLIYLRWAARDHHAAALRRPSWTWLVAQTTDRSSPVGPRVRSCLMQWLPHGLDLDDADEDPGLAPRLPATVEDQLRQLIVAIDRAERPAELLDQCLADLSAAQAQGGHYFTPGDIVRLMVAAVAPQDGNRVLDPVCGSAGLLIEAVRQVREQIGFLDAKLSLTGQDLHAGTLQIAQMNLAAHGVTATLEPPMDSLERPAHASYDIVLANPPFNLSAWGPDPLPRNDPRWPDEAAPPRDRANFAWLLHIAHALAPQGRAAVLMADGAATGMRPVERRIREHLVDSDLVECIVALPPGLFTHTKISCCVWLLNRDKSPHRGWGRRDRRGQVLFIHAREAYELVGKSRRRLLAPDGVEKILRTLAAWRGTAADPGGPEANYQDEPGWCRSSSAQEIADREHDLLPTSYAGVEAVEEGTAARQRVERLTRELYAKFDEAHVLEHDLRRALDSL</sequence>
<dbReference type="InterPro" id="IPR002052">
    <property type="entry name" value="DNA_methylase_N6_adenine_CS"/>
</dbReference>
<dbReference type="InterPro" id="IPR003356">
    <property type="entry name" value="DNA_methylase_A-5"/>
</dbReference>
<dbReference type="EMBL" id="JAERRF010000002">
    <property type="protein sequence ID" value="MBL1095711.1"/>
    <property type="molecule type" value="Genomic_DNA"/>
</dbReference>
<evidence type="ECO:0000313" key="4">
    <source>
        <dbReference type="EMBL" id="MBL1095711.1"/>
    </source>
</evidence>
<feature type="region of interest" description="Disordered" evidence="2">
    <location>
        <begin position="1"/>
        <end position="27"/>
    </location>
</feature>